<evidence type="ECO:0000313" key="2">
    <source>
        <dbReference type="EMBL" id="MCI12608.1"/>
    </source>
</evidence>
<protein>
    <submittedName>
        <fullName evidence="2">Splicing factor 3B subunit 2-like</fullName>
    </submittedName>
</protein>
<dbReference type="Proteomes" id="UP000265520">
    <property type="component" value="Unassembled WGS sequence"/>
</dbReference>
<evidence type="ECO:0000256" key="1">
    <source>
        <dbReference type="SAM" id="MobiDB-lite"/>
    </source>
</evidence>
<reference evidence="2 3" key="1">
    <citation type="journal article" date="2018" name="Front. Plant Sci.">
        <title>Red Clover (Trifolium pratense) and Zigzag Clover (T. medium) - A Picture of Genomic Similarities and Differences.</title>
        <authorList>
            <person name="Dluhosova J."/>
            <person name="Istvanek J."/>
            <person name="Nedelnik J."/>
            <person name="Repkova J."/>
        </authorList>
    </citation>
    <scope>NUCLEOTIDE SEQUENCE [LARGE SCALE GENOMIC DNA]</scope>
    <source>
        <strain evidence="3">cv. 10/8</strain>
        <tissue evidence="2">Leaf</tissue>
    </source>
</reference>
<feature type="compositionally biased region" description="Basic residues" evidence="1">
    <location>
        <begin position="68"/>
        <end position="86"/>
    </location>
</feature>
<dbReference type="EMBL" id="LXQA010084874">
    <property type="protein sequence ID" value="MCI12608.1"/>
    <property type="molecule type" value="Genomic_DNA"/>
</dbReference>
<name>A0A392PKL4_9FABA</name>
<dbReference type="InterPro" id="IPR052584">
    <property type="entry name" value="U2_snRNP_Complex_Component"/>
</dbReference>
<feature type="region of interest" description="Disordered" evidence="1">
    <location>
        <begin position="35"/>
        <end position="86"/>
    </location>
</feature>
<keyword evidence="3" id="KW-1185">Reference proteome</keyword>
<organism evidence="2 3">
    <name type="scientific">Trifolium medium</name>
    <dbReference type="NCBI Taxonomy" id="97028"/>
    <lineage>
        <taxon>Eukaryota</taxon>
        <taxon>Viridiplantae</taxon>
        <taxon>Streptophyta</taxon>
        <taxon>Embryophyta</taxon>
        <taxon>Tracheophyta</taxon>
        <taxon>Spermatophyta</taxon>
        <taxon>Magnoliopsida</taxon>
        <taxon>eudicotyledons</taxon>
        <taxon>Gunneridae</taxon>
        <taxon>Pentapetalae</taxon>
        <taxon>rosids</taxon>
        <taxon>fabids</taxon>
        <taxon>Fabales</taxon>
        <taxon>Fabaceae</taxon>
        <taxon>Papilionoideae</taxon>
        <taxon>50 kb inversion clade</taxon>
        <taxon>NPAAA clade</taxon>
        <taxon>Hologalegina</taxon>
        <taxon>IRL clade</taxon>
        <taxon>Trifolieae</taxon>
        <taxon>Trifolium</taxon>
    </lineage>
</organism>
<proteinExistence type="predicted"/>
<evidence type="ECO:0000313" key="3">
    <source>
        <dbReference type="Proteomes" id="UP000265520"/>
    </source>
</evidence>
<feature type="compositionally biased region" description="Basic and acidic residues" evidence="1">
    <location>
        <begin position="41"/>
        <end position="58"/>
    </location>
</feature>
<feature type="non-terminal residue" evidence="2">
    <location>
        <position position="1"/>
    </location>
</feature>
<comment type="caution">
    <text evidence="2">The sequence shown here is derived from an EMBL/GenBank/DDBJ whole genome shotgun (WGS) entry which is preliminary data.</text>
</comment>
<dbReference type="PANTHER" id="PTHR12785:SF6">
    <property type="entry name" value="SPLICING FACTOR 3B SUBUNIT 2"/>
    <property type="match status" value="1"/>
</dbReference>
<sequence>GTQDKSGAKRVDLLKGQKSDKVDVTLQPEELEAMENVLPAKYEEAREEEKMRSQREDFSDMVAENEKKRKRKQEKDGKSKKKDFKF</sequence>
<accession>A0A392PKL4</accession>
<dbReference type="AlphaFoldDB" id="A0A392PKL4"/>
<dbReference type="PANTHER" id="PTHR12785">
    <property type="entry name" value="SPLICING FACTOR 3B"/>
    <property type="match status" value="1"/>
</dbReference>